<comment type="caution">
    <text evidence="1">The sequence shown here is derived from an EMBL/GenBank/DDBJ whole genome shotgun (WGS) entry which is preliminary data.</text>
</comment>
<organism evidence="1 2">
    <name type="scientific">Pleurodeles waltl</name>
    <name type="common">Iberian ribbed newt</name>
    <dbReference type="NCBI Taxonomy" id="8319"/>
    <lineage>
        <taxon>Eukaryota</taxon>
        <taxon>Metazoa</taxon>
        <taxon>Chordata</taxon>
        <taxon>Craniata</taxon>
        <taxon>Vertebrata</taxon>
        <taxon>Euteleostomi</taxon>
        <taxon>Amphibia</taxon>
        <taxon>Batrachia</taxon>
        <taxon>Caudata</taxon>
        <taxon>Salamandroidea</taxon>
        <taxon>Salamandridae</taxon>
        <taxon>Pleurodelinae</taxon>
        <taxon>Pleurodeles</taxon>
    </lineage>
</organism>
<evidence type="ECO:0008006" key="3">
    <source>
        <dbReference type="Google" id="ProtNLM"/>
    </source>
</evidence>
<gene>
    <name evidence="1" type="ORF">NDU88_004932</name>
</gene>
<proteinExistence type="predicted"/>
<evidence type="ECO:0000313" key="2">
    <source>
        <dbReference type="Proteomes" id="UP001066276"/>
    </source>
</evidence>
<dbReference type="Proteomes" id="UP001066276">
    <property type="component" value="Chromosome 6"/>
</dbReference>
<sequence>MEETLSPVNAAAGPKTGTETQIYETDCVVSLAQLEQYYKAIKLPKILLNVQQDTVQKITPIDIKGAIQKMASAKA</sequence>
<reference evidence="1" key="1">
    <citation type="journal article" date="2022" name="bioRxiv">
        <title>Sequencing and chromosome-scale assembly of the giantPleurodeles waltlgenome.</title>
        <authorList>
            <person name="Brown T."/>
            <person name="Elewa A."/>
            <person name="Iarovenko S."/>
            <person name="Subramanian E."/>
            <person name="Araus A.J."/>
            <person name="Petzold A."/>
            <person name="Susuki M."/>
            <person name="Suzuki K.-i.T."/>
            <person name="Hayashi T."/>
            <person name="Toyoda A."/>
            <person name="Oliveira C."/>
            <person name="Osipova E."/>
            <person name="Leigh N.D."/>
            <person name="Simon A."/>
            <person name="Yun M.H."/>
        </authorList>
    </citation>
    <scope>NUCLEOTIDE SEQUENCE</scope>
    <source>
        <strain evidence="1">20211129_DDA</strain>
        <tissue evidence="1">Liver</tissue>
    </source>
</reference>
<evidence type="ECO:0000313" key="1">
    <source>
        <dbReference type="EMBL" id="KAJ1138551.1"/>
    </source>
</evidence>
<keyword evidence="2" id="KW-1185">Reference proteome</keyword>
<dbReference type="AlphaFoldDB" id="A0AAV7QGS9"/>
<name>A0AAV7QGS9_PLEWA</name>
<dbReference type="EMBL" id="JANPWB010000010">
    <property type="protein sequence ID" value="KAJ1138551.1"/>
    <property type="molecule type" value="Genomic_DNA"/>
</dbReference>
<accession>A0AAV7QGS9</accession>
<protein>
    <recommendedName>
        <fullName evidence="3">CBS domain-containing protein</fullName>
    </recommendedName>
</protein>